<accession>A0A1Q9GBM3</accession>
<dbReference type="STRING" id="1903952.BIT28_23990"/>
<dbReference type="PANTHER" id="PTHR30118">
    <property type="entry name" value="HTH-TYPE TRANSCRIPTIONAL REGULATOR LEUO-RELATED"/>
    <property type="match status" value="1"/>
</dbReference>
<dbReference type="Gene3D" id="3.40.190.10">
    <property type="entry name" value="Periplasmic binding protein-like II"/>
    <property type="match status" value="2"/>
</dbReference>
<evidence type="ECO:0000313" key="6">
    <source>
        <dbReference type="EMBL" id="OLQ71733.1"/>
    </source>
</evidence>
<dbReference type="GO" id="GO:0003700">
    <property type="term" value="F:DNA-binding transcription factor activity"/>
    <property type="evidence" value="ECO:0007669"/>
    <property type="project" value="InterPro"/>
</dbReference>
<evidence type="ECO:0000256" key="3">
    <source>
        <dbReference type="ARBA" id="ARBA00023125"/>
    </source>
</evidence>
<dbReference type="RefSeq" id="WP_075767308.1">
    <property type="nucleotide sequence ID" value="NZ_MJIL01000093.1"/>
</dbReference>
<dbReference type="InterPro" id="IPR000847">
    <property type="entry name" value="LysR_HTH_N"/>
</dbReference>
<dbReference type="Gene3D" id="1.10.10.10">
    <property type="entry name" value="Winged helix-like DNA-binding domain superfamily/Winged helix DNA-binding domain"/>
    <property type="match status" value="1"/>
</dbReference>
<gene>
    <name evidence="6" type="ORF">BIT28_23990</name>
</gene>
<dbReference type="InterPro" id="IPR037402">
    <property type="entry name" value="YidZ_PBP2"/>
</dbReference>
<feature type="domain" description="HTH lysR-type" evidence="5">
    <location>
        <begin position="4"/>
        <end position="61"/>
    </location>
</feature>
<reference evidence="6 7" key="1">
    <citation type="submission" date="2016-09" db="EMBL/GenBank/DDBJ databases">
        <title>Photobacterium proteolyticum sp. nov. a protease producing bacterium isolated from ocean sediments of Laizhou Bay.</title>
        <authorList>
            <person name="Li Y."/>
        </authorList>
    </citation>
    <scope>NUCLEOTIDE SEQUENCE [LARGE SCALE GENOMIC DNA]</scope>
    <source>
        <strain evidence="6 7">13-12</strain>
    </source>
</reference>
<dbReference type="CDD" id="cd08417">
    <property type="entry name" value="PBP2_Nitroaromatics_like"/>
    <property type="match status" value="1"/>
</dbReference>
<dbReference type="AlphaFoldDB" id="A0A1Q9GBM3"/>
<proteinExistence type="inferred from homology"/>
<dbReference type="PROSITE" id="PS50931">
    <property type="entry name" value="HTH_LYSR"/>
    <property type="match status" value="1"/>
</dbReference>
<name>A0A1Q9GBM3_9GAMM</name>
<dbReference type="InterPro" id="IPR036388">
    <property type="entry name" value="WH-like_DNA-bd_sf"/>
</dbReference>
<evidence type="ECO:0000259" key="5">
    <source>
        <dbReference type="PROSITE" id="PS50931"/>
    </source>
</evidence>
<organism evidence="6 7">
    <name type="scientific">Photobacterium proteolyticum</name>
    <dbReference type="NCBI Taxonomy" id="1903952"/>
    <lineage>
        <taxon>Bacteria</taxon>
        <taxon>Pseudomonadati</taxon>
        <taxon>Pseudomonadota</taxon>
        <taxon>Gammaproteobacteria</taxon>
        <taxon>Vibrionales</taxon>
        <taxon>Vibrionaceae</taxon>
        <taxon>Photobacterium</taxon>
    </lineage>
</organism>
<dbReference type="GO" id="GO:0003677">
    <property type="term" value="F:DNA binding"/>
    <property type="evidence" value="ECO:0007669"/>
    <property type="project" value="UniProtKB-KW"/>
</dbReference>
<dbReference type="InterPro" id="IPR050389">
    <property type="entry name" value="LysR-type_TF"/>
</dbReference>
<evidence type="ECO:0000256" key="4">
    <source>
        <dbReference type="ARBA" id="ARBA00023163"/>
    </source>
</evidence>
<dbReference type="SUPFAM" id="SSF46785">
    <property type="entry name" value="Winged helix' DNA-binding domain"/>
    <property type="match status" value="1"/>
</dbReference>
<keyword evidence="4" id="KW-0804">Transcription</keyword>
<dbReference type="EMBL" id="MJIL01000093">
    <property type="protein sequence ID" value="OLQ71733.1"/>
    <property type="molecule type" value="Genomic_DNA"/>
</dbReference>
<keyword evidence="2" id="KW-0805">Transcription regulation</keyword>
<dbReference type="SUPFAM" id="SSF53850">
    <property type="entry name" value="Periplasmic binding protein-like II"/>
    <property type="match status" value="1"/>
</dbReference>
<dbReference type="Pfam" id="PF03466">
    <property type="entry name" value="LysR_substrate"/>
    <property type="match status" value="1"/>
</dbReference>
<dbReference type="InterPro" id="IPR036390">
    <property type="entry name" value="WH_DNA-bd_sf"/>
</dbReference>
<keyword evidence="7" id="KW-1185">Reference proteome</keyword>
<dbReference type="Proteomes" id="UP000186905">
    <property type="component" value="Unassembled WGS sequence"/>
</dbReference>
<keyword evidence="3" id="KW-0238">DNA-binding</keyword>
<sequence length="312" mass="35142">MRPQELNLLVIFDAIMTEKSITRTAERLSMTQPAISNAVARMRAAWKDDLFVKDGRNIQPTTYAKNLWDQIRDPLHNLNQAIEPDVFDPQKAKRTFRIAVSDIVVDTVWLDLRRYFEAHAPGINLHAVPYTITNAQQVLDDAEVDLVMGGTIPAPESIRSTHLLDICHVCAMRKDHPLAKPDLTIEEFASADHLLVSLSGDSYGATDRALHQLGMTRRVAVTVNHFASAAPLLIDSDLVAILPAAATYKHVTSGKLSVTHSPVEIPRGSVSMWWHKRQDEDAGLQWLRDHIQEKFVTRWNQNLREVFECVCS</sequence>
<evidence type="ECO:0000313" key="7">
    <source>
        <dbReference type="Proteomes" id="UP000186905"/>
    </source>
</evidence>
<dbReference type="PANTHER" id="PTHR30118:SF6">
    <property type="entry name" value="HTH-TYPE TRANSCRIPTIONAL REGULATOR LEUO"/>
    <property type="match status" value="1"/>
</dbReference>
<comment type="caution">
    <text evidence="6">The sequence shown here is derived from an EMBL/GenBank/DDBJ whole genome shotgun (WGS) entry which is preliminary data.</text>
</comment>
<dbReference type="OrthoDB" id="8839911at2"/>
<comment type="similarity">
    <text evidence="1">Belongs to the LysR transcriptional regulatory family.</text>
</comment>
<dbReference type="Pfam" id="PF00126">
    <property type="entry name" value="HTH_1"/>
    <property type="match status" value="1"/>
</dbReference>
<evidence type="ECO:0000256" key="2">
    <source>
        <dbReference type="ARBA" id="ARBA00023015"/>
    </source>
</evidence>
<dbReference type="InterPro" id="IPR005119">
    <property type="entry name" value="LysR_subst-bd"/>
</dbReference>
<evidence type="ECO:0000256" key="1">
    <source>
        <dbReference type="ARBA" id="ARBA00009437"/>
    </source>
</evidence>
<protein>
    <submittedName>
        <fullName evidence="6">Transcriptional regulator</fullName>
    </submittedName>
</protein>